<reference evidence="3" key="1">
    <citation type="journal article" date="2023" name="Mol. Phylogenet. Evol.">
        <title>Genome-scale phylogeny and comparative genomics of the fungal order Sordariales.</title>
        <authorList>
            <person name="Hensen N."/>
            <person name="Bonometti L."/>
            <person name="Westerberg I."/>
            <person name="Brannstrom I.O."/>
            <person name="Guillou S."/>
            <person name="Cros-Aarteil S."/>
            <person name="Calhoun S."/>
            <person name="Haridas S."/>
            <person name="Kuo A."/>
            <person name="Mondo S."/>
            <person name="Pangilinan J."/>
            <person name="Riley R."/>
            <person name="LaButti K."/>
            <person name="Andreopoulos B."/>
            <person name="Lipzen A."/>
            <person name="Chen C."/>
            <person name="Yan M."/>
            <person name="Daum C."/>
            <person name="Ng V."/>
            <person name="Clum A."/>
            <person name="Steindorff A."/>
            <person name="Ohm R.A."/>
            <person name="Martin F."/>
            <person name="Silar P."/>
            <person name="Natvig D.O."/>
            <person name="Lalanne C."/>
            <person name="Gautier V."/>
            <person name="Ament-Velasquez S.L."/>
            <person name="Kruys A."/>
            <person name="Hutchinson M.I."/>
            <person name="Powell A.J."/>
            <person name="Barry K."/>
            <person name="Miller A.N."/>
            <person name="Grigoriev I.V."/>
            <person name="Debuchy R."/>
            <person name="Gladieux P."/>
            <person name="Hiltunen Thoren M."/>
            <person name="Johannesson H."/>
        </authorList>
    </citation>
    <scope>NUCLEOTIDE SEQUENCE</scope>
    <source>
        <strain evidence="3">CBS 532.94</strain>
    </source>
</reference>
<organism evidence="3 4">
    <name type="scientific">Achaetomium macrosporum</name>
    <dbReference type="NCBI Taxonomy" id="79813"/>
    <lineage>
        <taxon>Eukaryota</taxon>
        <taxon>Fungi</taxon>
        <taxon>Dikarya</taxon>
        <taxon>Ascomycota</taxon>
        <taxon>Pezizomycotina</taxon>
        <taxon>Sordariomycetes</taxon>
        <taxon>Sordariomycetidae</taxon>
        <taxon>Sordariales</taxon>
        <taxon>Chaetomiaceae</taxon>
        <taxon>Achaetomium</taxon>
    </lineage>
</organism>
<protein>
    <submittedName>
        <fullName evidence="3">Carbohydrate esterase</fullName>
    </submittedName>
</protein>
<feature type="domain" description="Fibronectin type-III" evidence="2">
    <location>
        <begin position="363"/>
        <end position="457"/>
    </location>
</feature>
<evidence type="ECO:0000313" key="3">
    <source>
        <dbReference type="EMBL" id="KAK4238771.1"/>
    </source>
</evidence>
<dbReference type="PANTHER" id="PTHR30383">
    <property type="entry name" value="THIOESTERASE 1/PROTEASE 1/LYSOPHOSPHOLIPASE L1"/>
    <property type="match status" value="1"/>
</dbReference>
<dbReference type="GO" id="GO:0004622">
    <property type="term" value="F:phosphatidylcholine lysophospholipase activity"/>
    <property type="evidence" value="ECO:0007669"/>
    <property type="project" value="TreeGrafter"/>
</dbReference>
<dbReference type="SUPFAM" id="SSF52266">
    <property type="entry name" value="SGNH hydrolase"/>
    <property type="match status" value="1"/>
</dbReference>
<evidence type="ECO:0000259" key="2">
    <source>
        <dbReference type="PROSITE" id="PS50853"/>
    </source>
</evidence>
<reference evidence="3" key="2">
    <citation type="submission" date="2023-05" db="EMBL/GenBank/DDBJ databases">
        <authorList>
            <consortium name="Lawrence Berkeley National Laboratory"/>
            <person name="Steindorff A."/>
            <person name="Hensen N."/>
            <person name="Bonometti L."/>
            <person name="Westerberg I."/>
            <person name="Brannstrom I.O."/>
            <person name="Guillou S."/>
            <person name="Cros-Aarteil S."/>
            <person name="Calhoun S."/>
            <person name="Haridas S."/>
            <person name="Kuo A."/>
            <person name="Mondo S."/>
            <person name="Pangilinan J."/>
            <person name="Riley R."/>
            <person name="Labutti K."/>
            <person name="Andreopoulos B."/>
            <person name="Lipzen A."/>
            <person name="Chen C."/>
            <person name="Yanf M."/>
            <person name="Daum C."/>
            <person name="Ng V."/>
            <person name="Clum A."/>
            <person name="Ohm R."/>
            <person name="Martin F."/>
            <person name="Silar P."/>
            <person name="Natvig D."/>
            <person name="Lalanne C."/>
            <person name="Gautier V."/>
            <person name="Ament-Velasquez S.L."/>
            <person name="Kruys A."/>
            <person name="Hutchinson M.I."/>
            <person name="Powell A.J."/>
            <person name="Barry K."/>
            <person name="Miller A.N."/>
            <person name="Grigoriev I.V."/>
            <person name="Debuchy R."/>
            <person name="Gladieux P."/>
            <person name="Thoren M.H."/>
            <person name="Johannesson H."/>
        </authorList>
    </citation>
    <scope>NUCLEOTIDE SEQUENCE</scope>
    <source>
        <strain evidence="3">CBS 532.94</strain>
    </source>
</reference>
<proteinExistence type="predicted"/>
<dbReference type="InterPro" id="IPR051532">
    <property type="entry name" value="Ester_Hydrolysis_Enzymes"/>
</dbReference>
<dbReference type="InterPro" id="IPR036116">
    <property type="entry name" value="FN3_sf"/>
</dbReference>
<dbReference type="InterPro" id="IPR001087">
    <property type="entry name" value="GDSL"/>
</dbReference>
<dbReference type="EMBL" id="MU860083">
    <property type="protein sequence ID" value="KAK4238771.1"/>
    <property type="molecule type" value="Genomic_DNA"/>
</dbReference>
<dbReference type="Gene3D" id="2.60.40.10">
    <property type="entry name" value="Immunoglobulins"/>
    <property type="match status" value="2"/>
</dbReference>
<dbReference type="InterPro" id="IPR036514">
    <property type="entry name" value="SGNH_hydro_sf"/>
</dbReference>
<dbReference type="PROSITE" id="PS50853">
    <property type="entry name" value="FN3"/>
    <property type="match status" value="2"/>
</dbReference>
<evidence type="ECO:0000313" key="4">
    <source>
        <dbReference type="Proteomes" id="UP001303760"/>
    </source>
</evidence>
<dbReference type="InterPro" id="IPR003961">
    <property type="entry name" value="FN3_dom"/>
</dbReference>
<dbReference type="Gene3D" id="3.40.50.1110">
    <property type="entry name" value="SGNH hydrolase"/>
    <property type="match status" value="1"/>
</dbReference>
<name>A0AAN7H7I7_9PEZI</name>
<feature type="region of interest" description="Disordered" evidence="1">
    <location>
        <begin position="58"/>
        <end position="80"/>
    </location>
</feature>
<dbReference type="Pfam" id="PF00041">
    <property type="entry name" value="fn3"/>
    <property type="match status" value="1"/>
</dbReference>
<dbReference type="Proteomes" id="UP001303760">
    <property type="component" value="Unassembled WGS sequence"/>
</dbReference>
<evidence type="ECO:0000256" key="1">
    <source>
        <dbReference type="SAM" id="MobiDB-lite"/>
    </source>
</evidence>
<dbReference type="PANTHER" id="PTHR30383:SF19">
    <property type="entry name" value="FIBRONECTIN TYPE-III DOMAIN-CONTAINING PROTEIN"/>
    <property type="match status" value="1"/>
</dbReference>
<feature type="domain" description="Fibronectin type-III" evidence="2">
    <location>
        <begin position="273"/>
        <end position="361"/>
    </location>
</feature>
<accession>A0AAN7H7I7</accession>
<dbReference type="InterPro" id="IPR013783">
    <property type="entry name" value="Ig-like_fold"/>
</dbReference>
<dbReference type="SUPFAM" id="SSF49265">
    <property type="entry name" value="Fibronectin type III"/>
    <property type="match status" value="1"/>
</dbReference>
<dbReference type="Pfam" id="PF00657">
    <property type="entry name" value="Lipase_GDSL"/>
    <property type="match status" value="1"/>
</dbReference>
<dbReference type="CDD" id="cd00063">
    <property type="entry name" value="FN3"/>
    <property type="match status" value="1"/>
</dbReference>
<comment type="caution">
    <text evidence="3">The sequence shown here is derived from an EMBL/GenBank/DDBJ whole genome shotgun (WGS) entry which is preliminary data.</text>
</comment>
<dbReference type="AlphaFoldDB" id="A0AAN7H7I7"/>
<keyword evidence="4" id="KW-1185">Reference proteome</keyword>
<gene>
    <name evidence="3" type="ORF">C8A03DRAFT_43509</name>
</gene>
<sequence>MGGMAAPTKTVNEIRVMVVGDSISHGHEGDWTWRYRIWQWFKQQRIAVRFVGPYKGTVPPDEYRPPRPPPLVSEPPDPAPPLRTNGGYACGVEPEFLANSDHFAANGRQAYQAKDLIAEQVAAYQPEFCLVELGFNDLGWRRCGPIETLASIKQLIDQARSTKPDIKFAVANIPHRTCLPGREDLPRDTDLYNDMLARAIPYWSSPRSPIALVRFCENYSCGGTNSEAAYDGLHPNALGEYQIAQAFSRALKSVFNFGHSELAIPRNIPRRHVPTPANLEAVSAPSGIVITWDAVYGAFGYDLQHRRAGSTNWDLTHVECNRFDVRQLRKGQVVECRIRTSGGDSLKSPWSSIASAVADPATAPPPINIATHATSNGFTIAWDPPPSPFVGEIDRYGVVLFDGDQPGVFPSIVGVRGDQAEFKGLTVGHRYYITMETWTTVGGGIPAAARAVRVGRGIPAAPTHVSVLALDAHSVEISWPGAPDAAGYDLWLQRAKSSRDLQKTQAPKLGPPLIPIPCEDAFTEDGARLLKAVLSDIDPPVWDWEFAISAYNGNDSSPLSEWVSPAPDELSVAEGDAIHVEIRYK</sequence>
<dbReference type="SMART" id="SM00060">
    <property type="entry name" value="FN3"/>
    <property type="match status" value="3"/>
</dbReference>
<dbReference type="CDD" id="cd01833">
    <property type="entry name" value="XynB_like"/>
    <property type="match status" value="1"/>
</dbReference>
<feature type="compositionally biased region" description="Pro residues" evidence="1">
    <location>
        <begin position="66"/>
        <end position="80"/>
    </location>
</feature>